<comment type="function">
    <text evidence="7">Specifically dimethylates two adjacent adenosines (A1518 and A1519) in the loop of a conserved hairpin near the 3'-end of 16S rRNA in the 30S particle. May play a critical role in biogenesis of 30S subunits.</text>
</comment>
<dbReference type="HAMAP" id="MF_00607">
    <property type="entry name" value="16SrRNA_methyltr_A"/>
    <property type="match status" value="1"/>
</dbReference>
<feature type="binding site" evidence="7 8">
    <location>
        <position position="13"/>
    </location>
    <ligand>
        <name>S-adenosyl-L-methionine</name>
        <dbReference type="ChEBI" id="CHEBI:59789"/>
    </ligand>
</feature>
<dbReference type="SUPFAM" id="SSF53335">
    <property type="entry name" value="S-adenosyl-L-methionine-dependent methyltransferases"/>
    <property type="match status" value="1"/>
</dbReference>
<gene>
    <name evidence="7" type="primary">rsmA</name>
    <name evidence="7" type="synonym">ksgA</name>
    <name evidence="10" type="ORF">ISO4_03082</name>
</gene>
<name>A0ABS0AKA3_9GAMM</name>
<comment type="subcellular location">
    <subcellularLocation>
        <location evidence="7">Cytoplasm</location>
    </subcellularLocation>
</comment>
<comment type="caution">
    <text evidence="10">The sequence shown here is derived from an EMBL/GenBank/DDBJ whole genome shotgun (WGS) entry which is preliminary data.</text>
</comment>
<evidence type="ECO:0000256" key="3">
    <source>
        <dbReference type="ARBA" id="ARBA00022603"/>
    </source>
</evidence>
<keyword evidence="5 7" id="KW-0949">S-adenosyl-L-methionine</keyword>
<proteinExistence type="inferred from homology"/>
<feature type="binding site" evidence="7 8">
    <location>
        <position position="15"/>
    </location>
    <ligand>
        <name>S-adenosyl-L-methionine</name>
        <dbReference type="ChEBI" id="CHEBI:59789"/>
    </ligand>
</feature>
<comment type="catalytic activity">
    <reaction evidence="7">
        <text>adenosine(1518)/adenosine(1519) in 16S rRNA + 4 S-adenosyl-L-methionine = N(6)-dimethyladenosine(1518)/N(6)-dimethyladenosine(1519) in 16S rRNA + 4 S-adenosyl-L-homocysteine + 4 H(+)</text>
        <dbReference type="Rhea" id="RHEA:19609"/>
        <dbReference type="Rhea" id="RHEA-COMP:10232"/>
        <dbReference type="Rhea" id="RHEA-COMP:10233"/>
        <dbReference type="ChEBI" id="CHEBI:15378"/>
        <dbReference type="ChEBI" id="CHEBI:57856"/>
        <dbReference type="ChEBI" id="CHEBI:59789"/>
        <dbReference type="ChEBI" id="CHEBI:74411"/>
        <dbReference type="ChEBI" id="CHEBI:74493"/>
        <dbReference type="EC" id="2.1.1.182"/>
    </reaction>
</comment>
<dbReference type="PROSITE" id="PS51689">
    <property type="entry name" value="SAM_RNA_A_N6_MT"/>
    <property type="match status" value="1"/>
</dbReference>
<dbReference type="PANTHER" id="PTHR11727">
    <property type="entry name" value="DIMETHYLADENOSINE TRANSFERASE"/>
    <property type="match status" value="1"/>
</dbReference>
<evidence type="ECO:0000313" key="10">
    <source>
        <dbReference type="EMBL" id="MBF5054480.1"/>
    </source>
</evidence>
<feature type="binding site" evidence="7 8">
    <location>
        <position position="61"/>
    </location>
    <ligand>
        <name>S-adenosyl-L-methionine</name>
        <dbReference type="ChEBI" id="CHEBI:59789"/>
    </ligand>
</feature>
<feature type="binding site" evidence="7 8">
    <location>
        <position position="105"/>
    </location>
    <ligand>
        <name>S-adenosyl-L-methionine</name>
        <dbReference type="ChEBI" id="CHEBI:59789"/>
    </ligand>
</feature>
<sequence>MSEHRARKRFGQHFLHDAEIIDRLVRSVAPRDGETVVEIGPGQGALTFPLLEQVAHLTVVELDRDLIGRLRDQVPEDRLTIHQSDALRFDFTALAEQGPLRVVGNLPYNISTPLIFHLLAQTGAIADMTFMLQKEVVERLTAAPGGKDYGRLSVMVQYHCQADYLFPVPPGAFQPPPKVDSAVVRLIPYARPPWPADDPAWLSRLVAQAFSQRRKAIRNSLKTLIAPEVFDTAGIDPGLRPDHLSVADYVTLANATAPKPGPGTTKEPTP</sequence>
<dbReference type="InterPro" id="IPR029063">
    <property type="entry name" value="SAM-dependent_MTases_sf"/>
</dbReference>
<dbReference type="NCBIfam" id="TIGR00755">
    <property type="entry name" value="ksgA"/>
    <property type="match status" value="1"/>
</dbReference>
<evidence type="ECO:0000313" key="11">
    <source>
        <dbReference type="Proteomes" id="UP000644441"/>
    </source>
</evidence>
<evidence type="ECO:0000256" key="5">
    <source>
        <dbReference type="ARBA" id="ARBA00022691"/>
    </source>
</evidence>
<dbReference type="Proteomes" id="UP000644441">
    <property type="component" value="Unassembled WGS sequence"/>
</dbReference>
<dbReference type="Gene3D" id="1.10.8.100">
    <property type="entry name" value="Ribosomal RNA adenine dimethylase-like, domain 2"/>
    <property type="match status" value="1"/>
</dbReference>
<keyword evidence="6 7" id="KW-0694">RNA-binding</keyword>
<dbReference type="InterPro" id="IPR023165">
    <property type="entry name" value="rRNA_Ade_diMease-like_C"/>
</dbReference>
<keyword evidence="2 7" id="KW-0698">rRNA processing</keyword>
<dbReference type="Gene3D" id="3.40.50.150">
    <property type="entry name" value="Vaccinia Virus protein VP39"/>
    <property type="match status" value="1"/>
</dbReference>
<keyword evidence="11" id="KW-1185">Reference proteome</keyword>
<dbReference type="InterPro" id="IPR020596">
    <property type="entry name" value="rRNA_Ade_Mease_Trfase_CS"/>
</dbReference>
<dbReference type="PROSITE" id="PS01131">
    <property type="entry name" value="RRNA_A_DIMETH"/>
    <property type="match status" value="1"/>
</dbReference>
<dbReference type="SMART" id="SM00650">
    <property type="entry name" value="rADc"/>
    <property type="match status" value="1"/>
</dbReference>
<feature type="binding site" evidence="7 8">
    <location>
        <position position="85"/>
    </location>
    <ligand>
        <name>S-adenosyl-L-methionine</name>
        <dbReference type="ChEBI" id="CHEBI:59789"/>
    </ligand>
</feature>
<dbReference type="Pfam" id="PF00398">
    <property type="entry name" value="RrnaAD"/>
    <property type="match status" value="1"/>
</dbReference>
<evidence type="ECO:0000256" key="7">
    <source>
        <dbReference type="HAMAP-Rule" id="MF_00607"/>
    </source>
</evidence>
<dbReference type="PANTHER" id="PTHR11727:SF7">
    <property type="entry name" value="DIMETHYLADENOSINE TRANSFERASE-RELATED"/>
    <property type="match status" value="1"/>
</dbReference>
<evidence type="ECO:0000256" key="4">
    <source>
        <dbReference type="ARBA" id="ARBA00022679"/>
    </source>
</evidence>
<organism evidence="10 11">
    <name type="scientific">Alloalcanivorax venustensis ISO4</name>
    <dbReference type="NCBI Taxonomy" id="1177184"/>
    <lineage>
        <taxon>Bacteria</taxon>
        <taxon>Pseudomonadati</taxon>
        <taxon>Pseudomonadota</taxon>
        <taxon>Gammaproteobacteria</taxon>
        <taxon>Oceanospirillales</taxon>
        <taxon>Alcanivoracaceae</taxon>
        <taxon>Alloalcanivorax</taxon>
    </lineage>
</organism>
<dbReference type="InterPro" id="IPR011530">
    <property type="entry name" value="rRNA_adenine_dimethylase"/>
</dbReference>
<dbReference type="InterPro" id="IPR020598">
    <property type="entry name" value="rRNA_Ade_methylase_Trfase_N"/>
</dbReference>
<dbReference type="EMBL" id="ARXR01000047">
    <property type="protein sequence ID" value="MBF5054480.1"/>
    <property type="molecule type" value="Genomic_DNA"/>
</dbReference>
<reference evidence="10 11" key="1">
    <citation type="submission" date="2012-09" db="EMBL/GenBank/DDBJ databases">
        <title>Genome Sequence of alkane-degrading Bacterium Alcanivorax venustensis ISO4.</title>
        <authorList>
            <person name="Lai Q."/>
            <person name="Shao Z."/>
        </authorList>
    </citation>
    <scope>NUCLEOTIDE SEQUENCE [LARGE SCALE GENOMIC DNA]</scope>
    <source>
        <strain evidence="10 11">ISO4</strain>
    </source>
</reference>
<protein>
    <recommendedName>
        <fullName evidence="7">Ribosomal RNA small subunit methyltransferase A</fullName>
        <ecNumber evidence="7">2.1.1.182</ecNumber>
    </recommendedName>
    <alternativeName>
        <fullName evidence="7">16S rRNA (adenine(1518)-N(6)/adenine(1519)-N(6))-dimethyltransferase</fullName>
    </alternativeName>
    <alternativeName>
        <fullName evidence="7">16S rRNA dimethyladenosine transferase</fullName>
    </alternativeName>
    <alternativeName>
        <fullName evidence="7">16S rRNA dimethylase</fullName>
    </alternativeName>
    <alternativeName>
        <fullName evidence="7">S-adenosylmethionine-6-N', N'-adenosyl(rRNA) dimethyltransferase</fullName>
    </alternativeName>
</protein>
<dbReference type="RefSeq" id="WP_142947303.1">
    <property type="nucleotide sequence ID" value="NZ_ARXR01000047.1"/>
</dbReference>
<keyword evidence="4 7" id="KW-0808">Transferase</keyword>
<evidence type="ECO:0000256" key="6">
    <source>
        <dbReference type="ARBA" id="ARBA00022884"/>
    </source>
</evidence>
<evidence type="ECO:0000256" key="8">
    <source>
        <dbReference type="PROSITE-ProRule" id="PRU01026"/>
    </source>
</evidence>
<evidence type="ECO:0000256" key="2">
    <source>
        <dbReference type="ARBA" id="ARBA00022552"/>
    </source>
</evidence>
<evidence type="ECO:0000256" key="1">
    <source>
        <dbReference type="ARBA" id="ARBA00022490"/>
    </source>
</evidence>
<keyword evidence="3 7" id="KW-0489">Methyltransferase</keyword>
<dbReference type="InterPro" id="IPR001737">
    <property type="entry name" value="KsgA/Erm"/>
</dbReference>
<comment type="similarity">
    <text evidence="7">Belongs to the class I-like SAM-binding methyltransferase superfamily. rRNA adenine N(6)-methyltransferase family. RsmA subfamily.</text>
</comment>
<feature type="binding site" evidence="7 8">
    <location>
        <position position="40"/>
    </location>
    <ligand>
        <name>S-adenosyl-L-methionine</name>
        <dbReference type="ChEBI" id="CHEBI:59789"/>
    </ligand>
</feature>
<evidence type="ECO:0000259" key="9">
    <source>
        <dbReference type="SMART" id="SM00650"/>
    </source>
</evidence>
<dbReference type="CDD" id="cd02440">
    <property type="entry name" value="AdoMet_MTases"/>
    <property type="match status" value="1"/>
</dbReference>
<dbReference type="EC" id="2.1.1.182" evidence="7"/>
<keyword evidence="1 7" id="KW-0963">Cytoplasm</keyword>
<feature type="domain" description="Ribosomal RNA adenine methylase transferase N-terminal" evidence="9">
    <location>
        <begin position="20"/>
        <end position="190"/>
    </location>
</feature>
<accession>A0ABS0AKA3</accession>